<comment type="caution">
    <text evidence="1">The sequence shown here is derived from an EMBL/GenBank/DDBJ whole genome shotgun (WGS) entry which is preliminary data.</text>
</comment>
<dbReference type="Gene3D" id="2.60.40.2000">
    <property type="match status" value="1"/>
</dbReference>
<dbReference type="PIRSF" id="PIRSF011576">
    <property type="entry name" value="YabP"/>
    <property type="match status" value="1"/>
</dbReference>
<reference evidence="1 2" key="1">
    <citation type="submission" date="2019-03" db="EMBL/GenBank/DDBJ databases">
        <title>Genomic Encyclopedia of Type Strains, Phase IV (KMG-IV): sequencing the most valuable type-strain genomes for metagenomic binning, comparative biology and taxonomic classification.</title>
        <authorList>
            <person name="Goeker M."/>
        </authorList>
    </citation>
    <scope>NUCLEOTIDE SEQUENCE [LARGE SCALE GENOMIC DNA]</scope>
    <source>
        <strain evidence="1 2">DSM 100013</strain>
    </source>
</reference>
<dbReference type="Proteomes" id="UP000295504">
    <property type="component" value="Unassembled WGS sequence"/>
</dbReference>
<dbReference type="InterPro" id="IPR022476">
    <property type="entry name" value="Spore_YabP/YqfC"/>
</dbReference>
<dbReference type="RefSeq" id="WP_132849781.1">
    <property type="nucleotide sequence ID" value="NZ_CP058648.1"/>
</dbReference>
<proteinExistence type="predicted"/>
<dbReference type="InterPro" id="IPR012504">
    <property type="entry name" value="Spore_YabP"/>
</dbReference>
<dbReference type="OrthoDB" id="9795125at2"/>
<accession>A0A4R2SWQ8</accession>
<name>A0A4R2SWQ8_9FIRM</name>
<dbReference type="GO" id="GO:0030435">
    <property type="term" value="P:sporulation resulting in formation of a cellular spore"/>
    <property type="evidence" value="ECO:0007669"/>
    <property type="project" value="InterPro"/>
</dbReference>
<evidence type="ECO:0000313" key="1">
    <source>
        <dbReference type="EMBL" id="TCP94929.1"/>
    </source>
</evidence>
<dbReference type="NCBIfam" id="TIGR02892">
    <property type="entry name" value="spore_yabP"/>
    <property type="match status" value="1"/>
</dbReference>
<sequence>MEERKVERQLKHSLALDNREKINLSGVESVESFNSEIIVMVTSGGILTIKGQELDVKKLNLDDGNVTITGRVYSLVYSDRESFSAKSSGLLGKMFK</sequence>
<dbReference type="AlphaFoldDB" id="A0A4R2SWQ8"/>
<dbReference type="Pfam" id="PF07873">
    <property type="entry name" value="YabP"/>
    <property type="match status" value="1"/>
</dbReference>
<keyword evidence="2" id="KW-1185">Reference proteome</keyword>
<dbReference type="InterPro" id="IPR038705">
    <property type="entry name" value="YabP_sf"/>
</dbReference>
<organism evidence="1 2">
    <name type="scientific">Serpentinicella alkaliphila</name>
    <dbReference type="NCBI Taxonomy" id="1734049"/>
    <lineage>
        <taxon>Bacteria</taxon>
        <taxon>Bacillati</taxon>
        <taxon>Bacillota</taxon>
        <taxon>Clostridia</taxon>
        <taxon>Peptostreptococcales</taxon>
        <taxon>Natronincolaceae</taxon>
        <taxon>Serpentinicella</taxon>
    </lineage>
</organism>
<gene>
    <name evidence="1" type="ORF">EDD79_106810</name>
</gene>
<protein>
    <submittedName>
        <fullName evidence="1">Sporulation protein YabP</fullName>
    </submittedName>
</protein>
<evidence type="ECO:0000313" key="2">
    <source>
        <dbReference type="Proteomes" id="UP000295504"/>
    </source>
</evidence>
<dbReference type="EMBL" id="SLYC01000068">
    <property type="protein sequence ID" value="TCP94929.1"/>
    <property type="molecule type" value="Genomic_DNA"/>
</dbReference>